<dbReference type="GO" id="GO:0003700">
    <property type="term" value="F:DNA-binding transcription factor activity"/>
    <property type="evidence" value="ECO:0007669"/>
    <property type="project" value="InterPro"/>
</dbReference>
<dbReference type="RefSeq" id="WP_048381790.1">
    <property type="nucleotide sequence ID" value="NZ_LDYE01000011.1"/>
</dbReference>
<keyword evidence="3" id="KW-0804">Transcription</keyword>
<sequence>MQTQTPLFRQVARLLEDGILDGEYTPGSAVPSSIWLSSFHGINPATARRGLNELIARGILIARRGQPAIVAPDAITALVASRKEELPAALAPLIDEATRVNMTQEELLELVSRVAESRGLYAVQG</sequence>
<accession>A0A2A9DM20</accession>
<dbReference type="Pfam" id="PF00392">
    <property type="entry name" value="GntR"/>
    <property type="match status" value="1"/>
</dbReference>
<evidence type="ECO:0000313" key="5">
    <source>
        <dbReference type="EMBL" id="PFG27748.1"/>
    </source>
</evidence>
<comment type="caution">
    <text evidence="5">The sequence shown here is derived from an EMBL/GenBank/DDBJ whole genome shotgun (WGS) entry which is preliminary data.</text>
</comment>
<name>A0A2A9DM20_9CORY</name>
<organism evidence="5 6">
    <name type="scientific">Corynebacterium renale</name>
    <dbReference type="NCBI Taxonomy" id="1724"/>
    <lineage>
        <taxon>Bacteria</taxon>
        <taxon>Bacillati</taxon>
        <taxon>Actinomycetota</taxon>
        <taxon>Actinomycetes</taxon>
        <taxon>Mycobacteriales</taxon>
        <taxon>Corynebacteriaceae</taxon>
        <taxon>Corynebacterium</taxon>
    </lineage>
</organism>
<evidence type="ECO:0000256" key="3">
    <source>
        <dbReference type="ARBA" id="ARBA00023163"/>
    </source>
</evidence>
<keyword evidence="6" id="KW-1185">Reference proteome</keyword>
<protein>
    <submittedName>
        <fullName evidence="5">DNA-binding transcriptional regulator YhcF (GntR family)</fullName>
    </submittedName>
</protein>
<dbReference type="PANTHER" id="PTHR38445">
    <property type="entry name" value="HTH-TYPE TRANSCRIPTIONAL REPRESSOR YTRA"/>
    <property type="match status" value="1"/>
</dbReference>
<dbReference type="InterPro" id="IPR036390">
    <property type="entry name" value="WH_DNA-bd_sf"/>
</dbReference>
<dbReference type="EMBL" id="PDJF01000001">
    <property type="protein sequence ID" value="PFG27748.1"/>
    <property type="molecule type" value="Genomic_DNA"/>
</dbReference>
<feature type="domain" description="HTH gntR-type" evidence="4">
    <location>
        <begin position="5"/>
        <end position="73"/>
    </location>
</feature>
<keyword evidence="1" id="KW-0805">Transcription regulation</keyword>
<dbReference type="CDD" id="cd07377">
    <property type="entry name" value="WHTH_GntR"/>
    <property type="match status" value="1"/>
</dbReference>
<dbReference type="OrthoDB" id="162505at2"/>
<dbReference type="SMART" id="SM00345">
    <property type="entry name" value="HTH_GNTR"/>
    <property type="match status" value="1"/>
</dbReference>
<reference evidence="5 6" key="1">
    <citation type="submission" date="2017-10" db="EMBL/GenBank/DDBJ databases">
        <title>Sequencing the genomes of 1000 actinobacteria strains.</title>
        <authorList>
            <person name="Klenk H.-P."/>
        </authorList>
    </citation>
    <scope>NUCLEOTIDE SEQUENCE [LARGE SCALE GENOMIC DNA]</scope>
    <source>
        <strain evidence="5 6">DSM 20688</strain>
    </source>
</reference>
<dbReference type="Gene3D" id="1.10.10.10">
    <property type="entry name" value="Winged helix-like DNA-binding domain superfamily/Winged helix DNA-binding domain"/>
    <property type="match status" value="1"/>
</dbReference>
<dbReference type="STRING" id="1724.GCA_001044175_00554"/>
<dbReference type="PROSITE" id="PS50949">
    <property type="entry name" value="HTH_GNTR"/>
    <property type="match status" value="1"/>
</dbReference>
<dbReference type="InterPro" id="IPR036388">
    <property type="entry name" value="WH-like_DNA-bd_sf"/>
</dbReference>
<evidence type="ECO:0000313" key="6">
    <source>
        <dbReference type="Proteomes" id="UP000221653"/>
    </source>
</evidence>
<dbReference type="InterPro" id="IPR000524">
    <property type="entry name" value="Tscrpt_reg_HTH_GntR"/>
</dbReference>
<dbReference type="AlphaFoldDB" id="A0A2A9DM20"/>
<dbReference type="SUPFAM" id="SSF46785">
    <property type="entry name" value="Winged helix' DNA-binding domain"/>
    <property type="match status" value="1"/>
</dbReference>
<keyword evidence="2 5" id="KW-0238">DNA-binding</keyword>
<proteinExistence type="predicted"/>
<evidence type="ECO:0000256" key="1">
    <source>
        <dbReference type="ARBA" id="ARBA00023015"/>
    </source>
</evidence>
<evidence type="ECO:0000256" key="2">
    <source>
        <dbReference type="ARBA" id="ARBA00023125"/>
    </source>
</evidence>
<dbReference type="PANTHER" id="PTHR38445:SF9">
    <property type="entry name" value="HTH-TYPE TRANSCRIPTIONAL REPRESSOR YTRA"/>
    <property type="match status" value="1"/>
</dbReference>
<dbReference type="Proteomes" id="UP000221653">
    <property type="component" value="Unassembled WGS sequence"/>
</dbReference>
<evidence type="ECO:0000259" key="4">
    <source>
        <dbReference type="PROSITE" id="PS50949"/>
    </source>
</evidence>
<gene>
    <name evidence="5" type="ORF">ATK06_0824</name>
</gene>
<dbReference type="GO" id="GO:0003677">
    <property type="term" value="F:DNA binding"/>
    <property type="evidence" value="ECO:0007669"/>
    <property type="project" value="UniProtKB-KW"/>
</dbReference>